<dbReference type="InterPro" id="IPR011118">
    <property type="entry name" value="Tannase/feruloyl_esterase"/>
</dbReference>
<accession>A0A9P0EKU7</accession>
<dbReference type="Proteomes" id="UP000775872">
    <property type="component" value="Unassembled WGS sequence"/>
</dbReference>
<evidence type="ECO:0000313" key="7">
    <source>
        <dbReference type="Proteomes" id="UP000775872"/>
    </source>
</evidence>
<dbReference type="EC" id="3.1.1.-" evidence="5"/>
<evidence type="ECO:0000256" key="2">
    <source>
        <dbReference type="ARBA" id="ARBA00022729"/>
    </source>
</evidence>
<evidence type="ECO:0000256" key="3">
    <source>
        <dbReference type="ARBA" id="ARBA00022801"/>
    </source>
</evidence>
<reference evidence="6" key="1">
    <citation type="submission" date="2021-10" db="EMBL/GenBank/DDBJ databases">
        <authorList>
            <person name="Piombo E."/>
        </authorList>
    </citation>
    <scope>NUCLEOTIDE SEQUENCE</scope>
</reference>
<evidence type="ECO:0000256" key="5">
    <source>
        <dbReference type="RuleBase" id="RU361238"/>
    </source>
</evidence>
<comment type="caution">
    <text evidence="6">The sequence shown here is derived from an EMBL/GenBank/DDBJ whole genome shotgun (WGS) entry which is preliminary data.</text>
</comment>
<gene>
    <name evidence="6" type="ORF">CSOL1703_00015115</name>
</gene>
<keyword evidence="1" id="KW-0719">Serine esterase</keyword>
<proteinExistence type="inferred from homology"/>
<evidence type="ECO:0000256" key="1">
    <source>
        <dbReference type="ARBA" id="ARBA00022487"/>
    </source>
</evidence>
<evidence type="ECO:0000256" key="4">
    <source>
        <dbReference type="ARBA" id="ARBA00023157"/>
    </source>
</evidence>
<organism evidence="6 7">
    <name type="scientific">Clonostachys solani</name>
    <dbReference type="NCBI Taxonomy" id="160281"/>
    <lineage>
        <taxon>Eukaryota</taxon>
        <taxon>Fungi</taxon>
        <taxon>Dikarya</taxon>
        <taxon>Ascomycota</taxon>
        <taxon>Pezizomycotina</taxon>
        <taxon>Sordariomycetes</taxon>
        <taxon>Hypocreomycetidae</taxon>
        <taxon>Hypocreales</taxon>
        <taxon>Bionectriaceae</taxon>
        <taxon>Clonostachys</taxon>
    </lineage>
</organism>
<dbReference type="GO" id="GO:0052689">
    <property type="term" value="F:carboxylic ester hydrolase activity"/>
    <property type="evidence" value="ECO:0007669"/>
    <property type="project" value="UniProtKB-KW"/>
</dbReference>
<keyword evidence="2" id="KW-0732">Signal</keyword>
<name>A0A9P0EKU7_9HYPO</name>
<protein>
    <recommendedName>
        <fullName evidence="5">Carboxylic ester hydrolase</fullName>
        <ecNumber evidence="5">3.1.1.-</ecNumber>
    </recommendedName>
</protein>
<keyword evidence="7" id="KW-1185">Reference proteome</keyword>
<sequence>MVMKEIEEYTPDCGLDYLQKALIKKCDADDGIEDGIMLDPPKGQFEPFSVVGTRFSCSDTGTDIKVSSGAATIFEAYYEVPGLGHCYGGNGGQRTGIFEALRAWVETDKVPESLVIDVPRQTATEKRVICPYPP</sequence>
<dbReference type="PANTHER" id="PTHR33938:SF13">
    <property type="entry name" value="CARBOXYLIC ESTER HYDROLASE"/>
    <property type="match status" value="1"/>
</dbReference>
<dbReference type="EMBL" id="CABFOC020000043">
    <property type="protein sequence ID" value="CAH0052239.1"/>
    <property type="molecule type" value="Genomic_DNA"/>
</dbReference>
<keyword evidence="3 5" id="KW-0378">Hydrolase</keyword>
<keyword evidence="4" id="KW-1015">Disulfide bond</keyword>
<dbReference type="PANTHER" id="PTHR33938">
    <property type="entry name" value="FERULOYL ESTERASE B-RELATED"/>
    <property type="match status" value="1"/>
</dbReference>
<dbReference type="OrthoDB" id="3039123at2759"/>
<comment type="similarity">
    <text evidence="5">Belongs to the tannase family.</text>
</comment>
<dbReference type="AlphaFoldDB" id="A0A9P0EKU7"/>
<dbReference type="Pfam" id="PF07519">
    <property type="entry name" value="Tannase"/>
    <property type="match status" value="1"/>
</dbReference>
<evidence type="ECO:0000313" key="6">
    <source>
        <dbReference type="EMBL" id="CAH0052239.1"/>
    </source>
</evidence>